<dbReference type="Pfam" id="PF00005">
    <property type="entry name" value="ABC_tran"/>
    <property type="match status" value="2"/>
</dbReference>
<evidence type="ECO:0000256" key="2">
    <source>
        <dbReference type="ARBA" id="ARBA00022741"/>
    </source>
</evidence>
<dbReference type="AlphaFoldDB" id="J9CHD9"/>
<dbReference type="InterPro" id="IPR051309">
    <property type="entry name" value="ABCF_ATPase"/>
</dbReference>
<dbReference type="PANTHER" id="PTHR42855">
    <property type="entry name" value="ABC TRANSPORTER ATP-BINDING SUBUNIT"/>
    <property type="match status" value="1"/>
</dbReference>
<dbReference type="InterPro" id="IPR032781">
    <property type="entry name" value="ABC_tran_Xtn"/>
</dbReference>
<feature type="domain" description="ABC transporter" evidence="5">
    <location>
        <begin position="2"/>
        <end position="252"/>
    </location>
</feature>
<dbReference type="InterPro" id="IPR003593">
    <property type="entry name" value="AAA+_ATPase"/>
</dbReference>
<accession>J9CHD9</accession>
<keyword evidence="4" id="KW-0175">Coiled coil</keyword>
<evidence type="ECO:0000256" key="4">
    <source>
        <dbReference type="SAM" id="Coils"/>
    </source>
</evidence>
<evidence type="ECO:0000256" key="3">
    <source>
        <dbReference type="ARBA" id="ARBA00022840"/>
    </source>
</evidence>
<evidence type="ECO:0000256" key="1">
    <source>
        <dbReference type="ARBA" id="ARBA00022737"/>
    </source>
</evidence>
<evidence type="ECO:0000313" key="6">
    <source>
        <dbReference type="EMBL" id="EJW99495.1"/>
    </source>
</evidence>
<dbReference type="GO" id="GO:0016887">
    <property type="term" value="F:ATP hydrolysis activity"/>
    <property type="evidence" value="ECO:0007669"/>
    <property type="project" value="InterPro"/>
</dbReference>
<dbReference type="PANTHER" id="PTHR42855:SF2">
    <property type="entry name" value="DRUG RESISTANCE ABC TRANSPORTER,ATP-BINDING PROTEIN"/>
    <property type="match status" value="1"/>
</dbReference>
<protein>
    <submittedName>
        <fullName evidence="6">ABC transporter, ATP-binding protein</fullName>
    </submittedName>
</protein>
<comment type="caution">
    <text evidence="6">The sequence shown here is derived from an EMBL/GenBank/DDBJ whole genome shotgun (WGS) entry which is preliminary data.</text>
</comment>
<feature type="domain" description="ABC transporter" evidence="5">
    <location>
        <begin position="320"/>
        <end position="535"/>
    </location>
</feature>
<keyword evidence="3 6" id="KW-0067">ATP-binding</keyword>
<feature type="coiled-coil region" evidence="4">
    <location>
        <begin position="241"/>
        <end position="275"/>
    </location>
</feature>
<gene>
    <name evidence="6" type="ORF">EVA_12401</name>
</gene>
<dbReference type="SMART" id="SM00382">
    <property type="entry name" value="AAA"/>
    <property type="match status" value="1"/>
</dbReference>
<dbReference type="CDD" id="cd03221">
    <property type="entry name" value="ABCF_EF-3"/>
    <property type="match status" value="2"/>
</dbReference>
<reference evidence="6" key="1">
    <citation type="journal article" date="2012" name="PLoS ONE">
        <title>Gene sets for utilization of primary and secondary nutrition supplies in the distal gut of endangered iberian lynx.</title>
        <authorList>
            <person name="Alcaide M."/>
            <person name="Messina E."/>
            <person name="Richter M."/>
            <person name="Bargiela R."/>
            <person name="Peplies J."/>
            <person name="Huws S.A."/>
            <person name="Newbold C.J."/>
            <person name="Golyshin P.N."/>
            <person name="Simon M.A."/>
            <person name="Lopez G."/>
            <person name="Yakimov M.M."/>
            <person name="Ferrer M."/>
        </authorList>
    </citation>
    <scope>NUCLEOTIDE SEQUENCE</scope>
</reference>
<organism evidence="6">
    <name type="scientific">gut metagenome</name>
    <dbReference type="NCBI Taxonomy" id="749906"/>
    <lineage>
        <taxon>unclassified sequences</taxon>
        <taxon>metagenomes</taxon>
        <taxon>organismal metagenomes</taxon>
    </lineage>
</organism>
<keyword evidence="2" id="KW-0547">Nucleotide-binding</keyword>
<keyword evidence="1" id="KW-0677">Repeat</keyword>
<dbReference type="Gene3D" id="3.40.50.300">
    <property type="entry name" value="P-loop containing nucleotide triphosphate hydrolases"/>
    <property type="match status" value="2"/>
</dbReference>
<dbReference type="FunFam" id="3.40.50.300:FF:000011">
    <property type="entry name" value="Putative ABC transporter ATP-binding component"/>
    <property type="match status" value="1"/>
</dbReference>
<evidence type="ECO:0000259" key="5">
    <source>
        <dbReference type="PROSITE" id="PS50893"/>
    </source>
</evidence>
<dbReference type="SUPFAM" id="SSF52540">
    <property type="entry name" value="P-loop containing nucleoside triphosphate hydrolases"/>
    <property type="match status" value="2"/>
</dbReference>
<dbReference type="InterPro" id="IPR027417">
    <property type="entry name" value="P-loop_NTPase"/>
</dbReference>
<dbReference type="FunFam" id="3.40.50.300:FF:000070">
    <property type="entry name" value="Putative ABC transporter ATP-binding component"/>
    <property type="match status" value="1"/>
</dbReference>
<proteinExistence type="predicted"/>
<dbReference type="InterPro" id="IPR003439">
    <property type="entry name" value="ABC_transporter-like_ATP-bd"/>
</dbReference>
<sequence length="540" mass="61345">MITASNVSVQFGKRVLFNDVNLKFTSGNCYGVIGANGAGKSTFLRTISGELEPTTGTITLGPGERLSVLSQDHFKWDAFTVMDTVMMGHTVLWDIMKQREVLYAKEDFTDEDGLKVSELEEKFAELDGWNAESDAAALLSGLGIKEDKHYVLMGDLNNKEKVRVMLAQALYGNPDNLLLDEPTNDLDMETVTWLEEYLANFDHTVLVVSHDRHFLDSVCTHTIDIDYGKINMFAGNYSFWYESSQLALRQQQNQKAKAEEKRKELEEFIRRFSANVSKSKQTTSRKKMLEKLNVEEIRPSSRKYPGIIFTPEREPGNQILEVSGLTKTLDDGTVLFRDVNFNVEKGDKVVFLSRDPRAMTALFEIINGNMKPDEGHFNWGVTITTAYLPLDNTDFFNTDLNLVDWLSQFGVGNEVEMKGFLGRMLFSGEEVLKKASVLSGGEKMRCMIARMQLRNANCLILDTPTNHLDLESIQAFNNNLKTYKGNVLFSSHDHEFIQTVANRIIELTPNGIIDKMMEYDEYITSDHIKELRVRLYGDNK</sequence>
<name>J9CHD9_9ZZZZ</name>
<dbReference type="EMBL" id="AMCI01003776">
    <property type="protein sequence ID" value="EJW99495.1"/>
    <property type="molecule type" value="Genomic_DNA"/>
</dbReference>
<dbReference type="PROSITE" id="PS50893">
    <property type="entry name" value="ABC_TRANSPORTER_2"/>
    <property type="match status" value="2"/>
</dbReference>
<dbReference type="GO" id="GO:0005524">
    <property type="term" value="F:ATP binding"/>
    <property type="evidence" value="ECO:0007669"/>
    <property type="project" value="UniProtKB-KW"/>
</dbReference>
<dbReference type="Pfam" id="PF12848">
    <property type="entry name" value="ABC_tran_Xtn"/>
    <property type="match status" value="1"/>
</dbReference>